<dbReference type="FunFam" id="1.10.510.10:FF:000284">
    <property type="entry name" value="Putative receptor-like serine/threonine-protein kinase"/>
    <property type="match status" value="1"/>
</dbReference>
<dbReference type="Gene3D" id="3.40.50.620">
    <property type="entry name" value="HUPs"/>
    <property type="match status" value="1"/>
</dbReference>
<dbReference type="FunFam" id="3.40.50.620:FF:000177">
    <property type="entry name" value="probable receptor-like serine/threonine-protein kinase At5g57670"/>
    <property type="match status" value="1"/>
</dbReference>
<dbReference type="InterPro" id="IPR006016">
    <property type="entry name" value="UspA"/>
</dbReference>
<dbReference type="InterPro" id="IPR014729">
    <property type="entry name" value="Rossmann-like_a/b/a_fold"/>
</dbReference>
<dbReference type="Pfam" id="PF00582">
    <property type="entry name" value="Usp"/>
    <property type="match status" value="1"/>
</dbReference>
<dbReference type="GO" id="GO:0004672">
    <property type="term" value="F:protein kinase activity"/>
    <property type="evidence" value="ECO:0007669"/>
    <property type="project" value="InterPro"/>
</dbReference>
<dbReference type="EMBL" id="OOIL02002698">
    <property type="protein sequence ID" value="VFQ84231.1"/>
    <property type="molecule type" value="Genomic_DNA"/>
</dbReference>
<feature type="region of interest" description="Disordered" evidence="6">
    <location>
        <begin position="174"/>
        <end position="198"/>
    </location>
</feature>
<keyword evidence="1" id="KW-0808">Transferase</keyword>
<dbReference type="CDD" id="cd00293">
    <property type="entry name" value="USP-like"/>
    <property type="match status" value="1"/>
</dbReference>
<keyword evidence="9" id="KW-1185">Reference proteome</keyword>
<dbReference type="Gene3D" id="3.30.200.20">
    <property type="entry name" value="Phosphorylase Kinase, domain 1"/>
    <property type="match status" value="1"/>
</dbReference>
<dbReference type="Proteomes" id="UP000595140">
    <property type="component" value="Unassembled WGS sequence"/>
</dbReference>
<evidence type="ECO:0000256" key="5">
    <source>
        <dbReference type="PROSITE-ProRule" id="PRU10141"/>
    </source>
</evidence>
<dbReference type="Gene3D" id="1.10.510.10">
    <property type="entry name" value="Transferase(Phosphotransferase) domain 1"/>
    <property type="match status" value="1"/>
</dbReference>
<keyword evidence="4 5" id="KW-0067">ATP-binding</keyword>
<evidence type="ECO:0000256" key="6">
    <source>
        <dbReference type="SAM" id="MobiDB-lite"/>
    </source>
</evidence>
<feature type="domain" description="Protein kinase" evidence="7">
    <location>
        <begin position="309"/>
        <end position="586"/>
    </location>
</feature>
<evidence type="ECO:0000256" key="3">
    <source>
        <dbReference type="ARBA" id="ARBA00022777"/>
    </source>
</evidence>
<dbReference type="Pfam" id="PF00069">
    <property type="entry name" value="Pkinase"/>
    <property type="match status" value="1"/>
</dbReference>
<dbReference type="SUPFAM" id="SSF56112">
    <property type="entry name" value="Protein kinase-like (PK-like)"/>
    <property type="match status" value="1"/>
</dbReference>
<evidence type="ECO:0000256" key="4">
    <source>
        <dbReference type="ARBA" id="ARBA00022840"/>
    </source>
</evidence>
<keyword evidence="3" id="KW-0418">Kinase</keyword>
<dbReference type="InterPro" id="IPR046958">
    <property type="entry name" value="RBK1/2/STUNTED"/>
</dbReference>
<dbReference type="PROSITE" id="PS50011">
    <property type="entry name" value="PROTEIN_KINASE_DOM"/>
    <property type="match status" value="1"/>
</dbReference>
<dbReference type="PROSITE" id="PS00107">
    <property type="entry name" value="PROTEIN_KINASE_ATP"/>
    <property type="match status" value="1"/>
</dbReference>
<dbReference type="PROSITE" id="PS00108">
    <property type="entry name" value="PROTEIN_KINASE_ST"/>
    <property type="match status" value="1"/>
</dbReference>
<dbReference type="CDD" id="cd14066">
    <property type="entry name" value="STKc_IRAK"/>
    <property type="match status" value="1"/>
</dbReference>
<evidence type="ECO:0000259" key="7">
    <source>
        <dbReference type="PROSITE" id="PS50011"/>
    </source>
</evidence>
<gene>
    <name evidence="8" type="ORF">CCAM_LOCUS26007</name>
</gene>
<dbReference type="InterPro" id="IPR011009">
    <property type="entry name" value="Kinase-like_dom_sf"/>
</dbReference>
<keyword evidence="2 5" id="KW-0547">Nucleotide-binding</keyword>
<reference evidence="8 9" key="1">
    <citation type="submission" date="2018-04" db="EMBL/GenBank/DDBJ databases">
        <authorList>
            <person name="Vogel A."/>
        </authorList>
    </citation>
    <scope>NUCLEOTIDE SEQUENCE [LARGE SCALE GENOMIC DNA]</scope>
</reference>
<name>A0A484M5T4_9ASTE</name>
<dbReference type="OrthoDB" id="654677at2759"/>
<accession>A0A484M5T4</accession>
<dbReference type="SMART" id="SM00220">
    <property type="entry name" value="S_TKc"/>
    <property type="match status" value="1"/>
</dbReference>
<evidence type="ECO:0000313" key="8">
    <source>
        <dbReference type="EMBL" id="VFQ84231.1"/>
    </source>
</evidence>
<dbReference type="PANTHER" id="PTHR47987">
    <property type="entry name" value="OS08G0249100 PROTEIN"/>
    <property type="match status" value="1"/>
</dbReference>
<evidence type="ECO:0000256" key="2">
    <source>
        <dbReference type="ARBA" id="ARBA00022741"/>
    </source>
</evidence>
<evidence type="ECO:0000256" key="1">
    <source>
        <dbReference type="ARBA" id="ARBA00022679"/>
    </source>
</evidence>
<dbReference type="PANTHER" id="PTHR47987:SF5">
    <property type="entry name" value="PROTEIN KINASE DOMAIN-CONTAINING PROTEIN"/>
    <property type="match status" value="1"/>
</dbReference>
<proteinExistence type="predicted"/>
<dbReference type="InterPro" id="IPR008271">
    <property type="entry name" value="Ser/Thr_kinase_AS"/>
</dbReference>
<protein>
    <recommendedName>
        <fullName evidence="7">Protein kinase domain-containing protein</fullName>
    </recommendedName>
</protein>
<dbReference type="AlphaFoldDB" id="A0A484M5T4"/>
<dbReference type="InterPro" id="IPR000719">
    <property type="entry name" value="Prot_kinase_dom"/>
</dbReference>
<sequence length="656" mass="72192">MKLAGNSAAAECRARGINGVGSGGAVVVVGVKMDSRSKELLTWALVKVAQTGDRIVALHVLDSDTVTDKTEMLRLVKTFDSVLAAYEGFCNLKQVDLKLRVCRGSPPRKIIAREAESCGATVLILGTSGTHHAARSSVSVARYCARNVDKNISVVAVNNGKVTFRREMSVSVSHESCTPGMPQSRFRKRKALPKGPSGSSSLALVPVKIVNVHESKSQWTFLRRVFLQSHKESGNSSPNKFSVVQWVLRLRRHSDEKQLGLNEKNGEIVPAPIHSTSVIHKELEGLSAKYSSICRLFRYQELLSATSNFTPENLLGKGGSSKVYKGCLPDGKELAVKILKPCEGSEKQFCSEIEILTALHHENIISLFGFCFEENNLLLVYDLLSRGSLEDNLHGTRNVGDLFGWQERYKVALGVAKALDHLHNTAYVPVIHRDVKSSNILLSNDFEPKLSDFGLATSTSCPSSILDGIDVAGTFGYLAPEYFMHGKLNEKIDVYALGVVMLELLSGRKPIDSAHSEGQGSLVLWAKQILRNGKSVELLDTRLLNGYNHDEFDRMILAATLCIRREPKFRPKIDTVVRLLRGEPEAIQWARQQKLKSADEGDEVGDEQPATARIQSFINLALLDLEDDSLSISSASNSISVDDYLQGRWSRSSSFD</sequence>
<dbReference type="GO" id="GO:0005524">
    <property type="term" value="F:ATP binding"/>
    <property type="evidence" value="ECO:0007669"/>
    <property type="project" value="UniProtKB-UniRule"/>
</dbReference>
<evidence type="ECO:0000313" key="9">
    <source>
        <dbReference type="Proteomes" id="UP000595140"/>
    </source>
</evidence>
<dbReference type="SUPFAM" id="SSF52402">
    <property type="entry name" value="Adenine nucleotide alpha hydrolases-like"/>
    <property type="match status" value="1"/>
</dbReference>
<organism evidence="8 9">
    <name type="scientific">Cuscuta campestris</name>
    <dbReference type="NCBI Taxonomy" id="132261"/>
    <lineage>
        <taxon>Eukaryota</taxon>
        <taxon>Viridiplantae</taxon>
        <taxon>Streptophyta</taxon>
        <taxon>Embryophyta</taxon>
        <taxon>Tracheophyta</taxon>
        <taxon>Spermatophyta</taxon>
        <taxon>Magnoliopsida</taxon>
        <taxon>eudicotyledons</taxon>
        <taxon>Gunneridae</taxon>
        <taxon>Pentapetalae</taxon>
        <taxon>asterids</taxon>
        <taxon>lamiids</taxon>
        <taxon>Solanales</taxon>
        <taxon>Convolvulaceae</taxon>
        <taxon>Cuscuteae</taxon>
        <taxon>Cuscuta</taxon>
        <taxon>Cuscuta subgen. Grammica</taxon>
        <taxon>Cuscuta sect. Cleistogrammica</taxon>
    </lineage>
</organism>
<dbReference type="InterPro" id="IPR017441">
    <property type="entry name" value="Protein_kinase_ATP_BS"/>
</dbReference>
<dbReference type="FunFam" id="3.30.200.20:FF:000268">
    <property type="entry name" value="probable receptor-like serine/threonine-protein kinase At5g57670"/>
    <property type="match status" value="1"/>
</dbReference>
<feature type="binding site" evidence="5">
    <location>
        <position position="337"/>
    </location>
    <ligand>
        <name>ATP</name>
        <dbReference type="ChEBI" id="CHEBI:30616"/>
    </ligand>
</feature>